<organism evidence="5 6">
    <name type="scientific">Salinibacter ruber</name>
    <dbReference type="NCBI Taxonomy" id="146919"/>
    <lineage>
        <taxon>Bacteria</taxon>
        <taxon>Pseudomonadati</taxon>
        <taxon>Rhodothermota</taxon>
        <taxon>Rhodothermia</taxon>
        <taxon>Rhodothermales</taxon>
        <taxon>Salinibacteraceae</taxon>
        <taxon>Salinibacter</taxon>
    </lineage>
</organism>
<dbReference type="AlphaFoldDB" id="A0A9X2U447"/>
<dbReference type="InterPro" id="IPR012727">
    <property type="entry name" value="Gly_oxidase_ThiO"/>
</dbReference>
<dbReference type="GO" id="GO:0043799">
    <property type="term" value="F:glycine oxidase activity"/>
    <property type="evidence" value="ECO:0007669"/>
    <property type="project" value="UniProtKB-EC"/>
</dbReference>
<keyword evidence="3 5" id="KW-0560">Oxidoreductase</keyword>
<protein>
    <submittedName>
        <fullName evidence="5">Glycine oxidase</fullName>
        <ecNumber evidence="5">1.4.3.19</ecNumber>
    </submittedName>
</protein>
<dbReference type="Gene3D" id="3.30.9.10">
    <property type="entry name" value="D-Amino Acid Oxidase, subunit A, domain 2"/>
    <property type="match status" value="1"/>
</dbReference>
<dbReference type="PANTHER" id="PTHR13847:SF289">
    <property type="entry name" value="GLYCINE OXIDASE"/>
    <property type="match status" value="1"/>
</dbReference>
<evidence type="ECO:0000259" key="4">
    <source>
        <dbReference type="Pfam" id="PF01266"/>
    </source>
</evidence>
<dbReference type="Pfam" id="PF01266">
    <property type="entry name" value="DAO"/>
    <property type="match status" value="1"/>
</dbReference>
<keyword evidence="2" id="KW-0784">Thiamine biosynthesis</keyword>
<comment type="pathway">
    <text evidence="1">Cofactor biosynthesis; thiamine diphosphate biosynthesis.</text>
</comment>
<reference evidence="5" key="1">
    <citation type="submission" date="2022-08" db="EMBL/GenBank/DDBJ databases">
        <title>Genomic Encyclopedia of Type Strains, Phase V (KMG-V): Genome sequencing to study the core and pangenomes of soil and plant-associated prokaryotes.</title>
        <authorList>
            <person name="Whitman W."/>
        </authorList>
    </citation>
    <scope>NUCLEOTIDE SEQUENCE</scope>
    <source>
        <strain evidence="5">SP2016B</strain>
    </source>
</reference>
<dbReference type="GO" id="GO:0050660">
    <property type="term" value="F:flavin adenine dinucleotide binding"/>
    <property type="evidence" value="ECO:0007669"/>
    <property type="project" value="InterPro"/>
</dbReference>
<proteinExistence type="predicted"/>
<evidence type="ECO:0000313" key="6">
    <source>
        <dbReference type="Proteomes" id="UP001155034"/>
    </source>
</evidence>
<dbReference type="Gene3D" id="3.50.50.60">
    <property type="entry name" value="FAD/NAD(P)-binding domain"/>
    <property type="match status" value="1"/>
</dbReference>
<gene>
    <name evidence="5" type="ORF">GGP82_003065</name>
</gene>
<dbReference type="SUPFAM" id="SSF54373">
    <property type="entry name" value="FAD-linked reductases, C-terminal domain"/>
    <property type="match status" value="1"/>
</dbReference>
<dbReference type="Proteomes" id="UP001155034">
    <property type="component" value="Unassembled WGS sequence"/>
</dbReference>
<dbReference type="NCBIfam" id="TIGR02352">
    <property type="entry name" value="thiamin_ThiO"/>
    <property type="match status" value="1"/>
</dbReference>
<dbReference type="EC" id="1.4.3.19" evidence="5"/>
<evidence type="ECO:0000256" key="2">
    <source>
        <dbReference type="ARBA" id="ARBA00022977"/>
    </source>
</evidence>
<dbReference type="EMBL" id="JANTYZ010000013">
    <property type="protein sequence ID" value="MCS3866491.1"/>
    <property type="molecule type" value="Genomic_DNA"/>
</dbReference>
<evidence type="ECO:0000256" key="1">
    <source>
        <dbReference type="ARBA" id="ARBA00004948"/>
    </source>
</evidence>
<name>A0A9X2U447_9BACT</name>
<comment type="caution">
    <text evidence="5">The sequence shown here is derived from an EMBL/GenBank/DDBJ whole genome shotgun (WGS) entry which is preliminary data.</text>
</comment>
<evidence type="ECO:0000256" key="3">
    <source>
        <dbReference type="ARBA" id="ARBA00023002"/>
    </source>
</evidence>
<dbReference type="GO" id="GO:0005737">
    <property type="term" value="C:cytoplasm"/>
    <property type="evidence" value="ECO:0007669"/>
    <property type="project" value="TreeGrafter"/>
</dbReference>
<dbReference type="SUPFAM" id="SSF51905">
    <property type="entry name" value="FAD/NAD(P)-binding domain"/>
    <property type="match status" value="1"/>
</dbReference>
<accession>A0A9X2U447</accession>
<dbReference type="GO" id="GO:0009228">
    <property type="term" value="P:thiamine biosynthetic process"/>
    <property type="evidence" value="ECO:0007669"/>
    <property type="project" value="UniProtKB-KW"/>
</dbReference>
<dbReference type="PANTHER" id="PTHR13847">
    <property type="entry name" value="SARCOSINE DEHYDROGENASE-RELATED"/>
    <property type="match status" value="1"/>
</dbReference>
<dbReference type="InterPro" id="IPR036188">
    <property type="entry name" value="FAD/NAD-bd_sf"/>
</dbReference>
<feature type="domain" description="FAD dependent oxidoreductase" evidence="4">
    <location>
        <begin position="8"/>
        <end position="350"/>
    </location>
</feature>
<sequence>MSHNNQRTLIVGAGIIGLSIGWELARSGGRVDLFDAGEAGGGASQVAAGMLAPDAELEFEETELHALNAESRRRWPSFAADLEADTGTDVGLRTEGTFIVADDRDAAEALRRRYRFQQDQGLDVEWWSGDEARARESFLAPGLSAAIWSPRDHQVDNRAVVEALQAGVRKHQGRLHENTPIKAVEPDARRPAVVTAAGERVEGDTVVVAAGAWSRSIDGLDGALPIRPVKGEAMVLSTTPTFDLRHVVRGPEAYVVPKNDGRVVVGATAEEKGFNDDVTAGGLYENLEGGWEVVPGLLDLAVDCTCASFRPASRDNAPVLGPAAPGVVAATGHYRHGVLLTPVTAQEIARYVQTGTLSDWVEPFQPARFDTVSSDIARA</sequence>
<dbReference type="InterPro" id="IPR006076">
    <property type="entry name" value="FAD-dep_OxRdtase"/>
</dbReference>
<evidence type="ECO:0000313" key="5">
    <source>
        <dbReference type="EMBL" id="MCS3866491.1"/>
    </source>
</evidence>
<dbReference type="RefSeq" id="WP_119841692.1">
    <property type="nucleotide sequence ID" value="NZ_CALTSQ010000041.1"/>
</dbReference>